<evidence type="ECO:0000313" key="1">
    <source>
        <dbReference type="EMBL" id="KAJ9072603.1"/>
    </source>
</evidence>
<dbReference type="EMBL" id="QTSX02002987">
    <property type="protein sequence ID" value="KAJ9072603.1"/>
    <property type="molecule type" value="Genomic_DNA"/>
</dbReference>
<keyword evidence="2" id="KW-1185">Reference proteome</keyword>
<gene>
    <name evidence="1" type="ORF">DSO57_1025808</name>
</gene>
<organism evidence="1 2">
    <name type="scientific">Entomophthora muscae</name>
    <dbReference type="NCBI Taxonomy" id="34485"/>
    <lineage>
        <taxon>Eukaryota</taxon>
        <taxon>Fungi</taxon>
        <taxon>Fungi incertae sedis</taxon>
        <taxon>Zoopagomycota</taxon>
        <taxon>Entomophthoromycotina</taxon>
        <taxon>Entomophthoromycetes</taxon>
        <taxon>Entomophthorales</taxon>
        <taxon>Entomophthoraceae</taxon>
        <taxon>Entomophthora</taxon>
    </lineage>
</organism>
<comment type="caution">
    <text evidence="1">The sequence shown here is derived from an EMBL/GenBank/DDBJ whole genome shotgun (WGS) entry which is preliminary data.</text>
</comment>
<reference evidence="1" key="1">
    <citation type="submission" date="2022-04" db="EMBL/GenBank/DDBJ databases">
        <title>Genome of the entomopathogenic fungus Entomophthora muscae.</title>
        <authorList>
            <person name="Elya C."/>
            <person name="Lovett B.R."/>
            <person name="Lee E."/>
            <person name="Macias A.M."/>
            <person name="Hajek A.E."/>
            <person name="De Bivort B.L."/>
            <person name="Kasson M.T."/>
            <person name="De Fine Licht H.H."/>
            <person name="Stajich J.E."/>
        </authorList>
    </citation>
    <scope>NUCLEOTIDE SEQUENCE</scope>
    <source>
        <strain evidence="1">Berkeley</strain>
    </source>
</reference>
<sequence length="101" mass="11338">MVDQTFADSQQLDHMPSRFKAVVAITHEKVPFSVRMGNIQVKLSGPIMAGHSHNVCGETLQQLVAGILIVIESFLIKWDPDCLLNRAIFPEYIVSISFWIV</sequence>
<protein>
    <submittedName>
        <fullName evidence="1">Uncharacterized protein</fullName>
    </submittedName>
</protein>
<name>A0ACC2TDH4_9FUNG</name>
<accession>A0ACC2TDH4</accession>
<evidence type="ECO:0000313" key="2">
    <source>
        <dbReference type="Proteomes" id="UP001165960"/>
    </source>
</evidence>
<dbReference type="Proteomes" id="UP001165960">
    <property type="component" value="Unassembled WGS sequence"/>
</dbReference>
<proteinExistence type="predicted"/>